<dbReference type="Gene3D" id="3.40.30.10">
    <property type="entry name" value="Glutaredoxin"/>
    <property type="match status" value="1"/>
</dbReference>
<dbReference type="AlphaFoldDB" id="L0RB69"/>
<accession>L0RB69</accession>
<dbReference type="KEGG" id="dhy:DESAM_21134"/>
<proteinExistence type="predicted"/>
<dbReference type="HOGENOM" id="CLU_194398_0_0_7"/>
<reference evidence="1 2" key="1">
    <citation type="submission" date="2012-10" db="EMBL/GenBank/DDBJ databases">
        <authorList>
            <person name="Genoscope - CEA"/>
        </authorList>
    </citation>
    <scope>NUCLEOTIDE SEQUENCE [LARGE SCALE GENOMIC DNA]</scope>
    <source>
        <strain evidence="2">AM13 / DSM 14728</strain>
    </source>
</reference>
<name>L0RB69_9BACT</name>
<dbReference type="SUPFAM" id="SSF52833">
    <property type="entry name" value="Thioredoxin-like"/>
    <property type="match status" value="1"/>
</dbReference>
<dbReference type="InterPro" id="IPR036249">
    <property type="entry name" value="Thioredoxin-like_sf"/>
</dbReference>
<sequence length="82" mass="8960">MSLTKQLNEVLEGSRAEIPATILDTMSRATADLKATGIENKALQNGKKAPSFTLKNHLGEDRTLEAMLEKGPLVVSFYRGGW</sequence>
<protein>
    <submittedName>
        <fullName evidence="1">Alkyl hydroperoxide reductase/ Thiol specific antioxidant/ Mal allergen</fullName>
    </submittedName>
</protein>
<dbReference type="EMBL" id="FO203522">
    <property type="protein sequence ID" value="CCO23415.1"/>
    <property type="molecule type" value="Genomic_DNA"/>
</dbReference>
<dbReference type="eggNOG" id="COG1225">
    <property type="taxonomic scope" value="Bacteria"/>
</dbReference>
<dbReference type="RefSeq" id="WP_015336019.1">
    <property type="nucleotide sequence ID" value="NC_020055.1"/>
</dbReference>
<evidence type="ECO:0000313" key="1">
    <source>
        <dbReference type="EMBL" id="CCO23415.1"/>
    </source>
</evidence>
<gene>
    <name evidence="1" type="ORF">DESAM_21134</name>
</gene>
<dbReference type="Proteomes" id="UP000010808">
    <property type="component" value="Chromosome"/>
</dbReference>
<keyword evidence="2" id="KW-1185">Reference proteome</keyword>
<dbReference type="STRING" id="1121451.DESAM_21134"/>
<organism evidence="1 2">
    <name type="scientific">Maridesulfovibrio hydrothermalis AM13 = DSM 14728</name>
    <dbReference type="NCBI Taxonomy" id="1121451"/>
    <lineage>
        <taxon>Bacteria</taxon>
        <taxon>Pseudomonadati</taxon>
        <taxon>Thermodesulfobacteriota</taxon>
        <taxon>Desulfovibrionia</taxon>
        <taxon>Desulfovibrionales</taxon>
        <taxon>Desulfovibrionaceae</taxon>
        <taxon>Maridesulfovibrio</taxon>
    </lineage>
</organism>
<evidence type="ECO:0000313" key="2">
    <source>
        <dbReference type="Proteomes" id="UP000010808"/>
    </source>
</evidence>